<name>E0S3U5_BUTPB</name>
<dbReference type="RefSeq" id="WP_013282726.1">
    <property type="nucleotide sequence ID" value="NC_014389.1"/>
</dbReference>
<accession>E0S3U5</accession>
<dbReference type="AlphaFoldDB" id="E0S3U5"/>
<dbReference type="KEGG" id="bpb:bpr_II138"/>
<evidence type="ECO:0000313" key="2">
    <source>
        <dbReference type="Proteomes" id="UP000001299"/>
    </source>
</evidence>
<sequence>MSCKYRVMDKCKAKDNIKDAFCFGKDSCPYYEDEVETIPKDEYEEQVKINNKLVNDNEQLRAYITMMQADYNARLKADMVTMLAELKSEMKEKSFYYKRIFCDNCDEKRVDLIELDDVNDIIQNKINVLKGENNE</sequence>
<dbReference type="HOGENOM" id="CLU_1881873_0_0_9"/>
<keyword evidence="1" id="KW-0614">Plasmid</keyword>
<dbReference type="Proteomes" id="UP000001299">
    <property type="component" value="Plasmid pCY360"/>
</dbReference>
<reference evidence="1 2" key="1">
    <citation type="journal article" date="2010" name="PLoS ONE">
        <title>The glycobiome of the rumen bacterium Butyrivibrio proteoclasticus B316(T) highlights adaptation to a polysaccharide-rich environment.</title>
        <authorList>
            <person name="Kelly W.J."/>
            <person name="Leahy S.C."/>
            <person name="Altermann E."/>
            <person name="Yeoman C.J."/>
            <person name="Dunne J.C."/>
            <person name="Kong Z."/>
            <person name="Pacheco D.M."/>
            <person name="Li D."/>
            <person name="Noel S.J."/>
            <person name="Moon C.D."/>
            <person name="Cookson A.L."/>
            <person name="Attwood G.T."/>
        </authorList>
    </citation>
    <scope>NUCLEOTIDE SEQUENCE [LARGE SCALE GENOMIC DNA]</scope>
    <source>
        <strain evidence="2">ATCC 51982 / DSM 14932 / B316</strain>
        <plasmid evidence="2">Plasmid pCY360</plasmid>
    </source>
</reference>
<proteinExistence type="predicted"/>
<dbReference type="EMBL" id="CP001812">
    <property type="protein sequence ID" value="ADL36077.1"/>
    <property type="molecule type" value="Genomic_DNA"/>
</dbReference>
<keyword evidence="2" id="KW-1185">Reference proteome</keyword>
<gene>
    <name evidence="1" type="ordered locus">bpr_II138</name>
</gene>
<protein>
    <submittedName>
        <fullName evidence="1">Uncharacterized protein</fullName>
    </submittedName>
</protein>
<organism evidence="1 2">
    <name type="scientific">Butyrivibrio proteoclasticus (strain ATCC 51982 / DSM 14932 / B316)</name>
    <name type="common">Clostridium proteoclasticum</name>
    <dbReference type="NCBI Taxonomy" id="515622"/>
    <lineage>
        <taxon>Bacteria</taxon>
        <taxon>Bacillati</taxon>
        <taxon>Bacillota</taxon>
        <taxon>Clostridia</taxon>
        <taxon>Lachnospirales</taxon>
        <taxon>Lachnospiraceae</taxon>
        <taxon>Butyrivibrio</taxon>
    </lineage>
</organism>
<evidence type="ECO:0000313" key="1">
    <source>
        <dbReference type="EMBL" id="ADL36077.1"/>
    </source>
</evidence>
<geneLocation type="plasmid" evidence="1 2">
    <name>pCY360</name>
</geneLocation>